<evidence type="ECO:0000313" key="1">
    <source>
        <dbReference type="EMBL" id="MED6280286.1"/>
    </source>
</evidence>
<name>A0ABU7DZM8_9TELE</name>
<gene>
    <name evidence="1" type="ORF">CHARACLAT_009169</name>
</gene>
<organism evidence="1 2">
    <name type="scientific">Characodon lateralis</name>
    <dbReference type="NCBI Taxonomy" id="208331"/>
    <lineage>
        <taxon>Eukaryota</taxon>
        <taxon>Metazoa</taxon>
        <taxon>Chordata</taxon>
        <taxon>Craniata</taxon>
        <taxon>Vertebrata</taxon>
        <taxon>Euteleostomi</taxon>
        <taxon>Actinopterygii</taxon>
        <taxon>Neopterygii</taxon>
        <taxon>Teleostei</taxon>
        <taxon>Neoteleostei</taxon>
        <taxon>Acanthomorphata</taxon>
        <taxon>Ovalentaria</taxon>
        <taxon>Atherinomorphae</taxon>
        <taxon>Cyprinodontiformes</taxon>
        <taxon>Goodeidae</taxon>
        <taxon>Characodon</taxon>
    </lineage>
</organism>
<dbReference type="EMBL" id="JAHUTJ010041538">
    <property type="protein sequence ID" value="MED6280286.1"/>
    <property type="molecule type" value="Genomic_DNA"/>
</dbReference>
<proteinExistence type="predicted"/>
<keyword evidence="2" id="KW-1185">Reference proteome</keyword>
<evidence type="ECO:0000313" key="2">
    <source>
        <dbReference type="Proteomes" id="UP001352852"/>
    </source>
</evidence>
<comment type="caution">
    <text evidence="1">The sequence shown here is derived from an EMBL/GenBank/DDBJ whole genome shotgun (WGS) entry which is preliminary data.</text>
</comment>
<accession>A0ABU7DZM8</accession>
<reference evidence="1 2" key="1">
    <citation type="submission" date="2021-06" db="EMBL/GenBank/DDBJ databases">
        <authorList>
            <person name="Palmer J.M."/>
        </authorList>
    </citation>
    <scope>NUCLEOTIDE SEQUENCE [LARGE SCALE GENOMIC DNA]</scope>
    <source>
        <strain evidence="1 2">CL_MEX2019</strain>
        <tissue evidence="1">Muscle</tissue>
    </source>
</reference>
<protein>
    <submittedName>
        <fullName evidence="1">Uncharacterized protein</fullName>
    </submittedName>
</protein>
<sequence>MEGCSFKSFETLSSWRCCWAALSVITLPSRSSNITNGFYQDSLFLTEHRTCFNPLFFLLHTNTFSPVPNNQQEIEQHHFAPVLVAEFQYVLFIFLGQKCLLAALIVTC</sequence>
<dbReference type="Proteomes" id="UP001352852">
    <property type="component" value="Unassembled WGS sequence"/>
</dbReference>